<dbReference type="Pfam" id="PF01121">
    <property type="entry name" value="CoaE"/>
    <property type="match status" value="1"/>
</dbReference>
<dbReference type="GO" id="GO:0015937">
    <property type="term" value="P:coenzyme A biosynthetic process"/>
    <property type="evidence" value="ECO:0007669"/>
    <property type="project" value="InterPro"/>
</dbReference>
<evidence type="ECO:0000313" key="3">
    <source>
        <dbReference type="EMBL" id="NDV40187.1"/>
    </source>
</evidence>
<keyword evidence="2" id="KW-0067">ATP-binding</keyword>
<evidence type="ECO:0000256" key="2">
    <source>
        <dbReference type="ARBA" id="ARBA00022840"/>
    </source>
</evidence>
<dbReference type="EMBL" id="GIBP01011218">
    <property type="protein sequence ID" value="NDV40187.1"/>
    <property type="molecule type" value="Transcribed_RNA"/>
</dbReference>
<protein>
    <recommendedName>
        <fullName evidence="4">Dephospho-CoA kinase</fullName>
    </recommendedName>
</protein>
<proteinExistence type="predicted"/>
<reference evidence="3" key="1">
    <citation type="journal article" date="2020" name="J. Eukaryot. Microbiol.">
        <title>De novo Sequencing, Assembly and Annotation of the Transcriptome for the Free-Living Testate Amoeba Arcella intermedia.</title>
        <authorList>
            <person name="Ribeiro G.M."/>
            <person name="Porfirio-Sousa A.L."/>
            <person name="Maurer-Alcala X.X."/>
            <person name="Katz L.A."/>
            <person name="Lahr D.J.G."/>
        </authorList>
    </citation>
    <scope>NUCLEOTIDE SEQUENCE</scope>
</reference>
<sequence length="91" mass="9778">MKVLKNLGVPVIDADLLGHKAYEPGTPSFAKIVGAFGKEVVGENGKINRAVLGGKVFGSQNVPQMKKLTYPFTVSLCFTQPKNISLDITMI</sequence>
<dbReference type="InterPro" id="IPR001977">
    <property type="entry name" value="Depp_CoAkinase"/>
</dbReference>
<dbReference type="GO" id="GO:0004140">
    <property type="term" value="F:dephospho-CoA kinase activity"/>
    <property type="evidence" value="ECO:0007669"/>
    <property type="project" value="InterPro"/>
</dbReference>
<dbReference type="PROSITE" id="PS51219">
    <property type="entry name" value="DPCK"/>
    <property type="match status" value="1"/>
</dbReference>
<dbReference type="AlphaFoldDB" id="A0A6B2LTC4"/>
<keyword evidence="1" id="KW-0547">Nucleotide-binding</keyword>
<dbReference type="CDD" id="cd02022">
    <property type="entry name" value="DPCK"/>
    <property type="match status" value="1"/>
</dbReference>
<evidence type="ECO:0008006" key="4">
    <source>
        <dbReference type="Google" id="ProtNLM"/>
    </source>
</evidence>
<dbReference type="InterPro" id="IPR027417">
    <property type="entry name" value="P-loop_NTPase"/>
</dbReference>
<name>A0A6B2LTC4_9EUKA</name>
<organism evidence="3">
    <name type="scientific">Arcella intermedia</name>
    <dbReference type="NCBI Taxonomy" id="1963864"/>
    <lineage>
        <taxon>Eukaryota</taxon>
        <taxon>Amoebozoa</taxon>
        <taxon>Tubulinea</taxon>
        <taxon>Elardia</taxon>
        <taxon>Arcellinida</taxon>
        <taxon>Sphaerothecina</taxon>
        <taxon>Arcellidae</taxon>
        <taxon>Arcella</taxon>
    </lineage>
</organism>
<evidence type="ECO:0000256" key="1">
    <source>
        <dbReference type="ARBA" id="ARBA00022741"/>
    </source>
</evidence>
<dbReference type="Gene3D" id="3.40.50.300">
    <property type="entry name" value="P-loop containing nucleotide triphosphate hydrolases"/>
    <property type="match status" value="1"/>
</dbReference>
<dbReference type="GO" id="GO:0005524">
    <property type="term" value="F:ATP binding"/>
    <property type="evidence" value="ECO:0007669"/>
    <property type="project" value="UniProtKB-KW"/>
</dbReference>
<accession>A0A6B2LTC4</accession>